<evidence type="ECO:0000256" key="1">
    <source>
        <dbReference type="SAM" id="Coils"/>
    </source>
</evidence>
<protein>
    <submittedName>
        <fullName evidence="3">Uncharacterized protein</fullName>
    </submittedName>
</protein>
<dbReference type="Proteomes" id="UP001057375">
    <property type="component" value="Unassembled WGS sequence"/>
</dbReference>
<keyword evidence="1" id="KW-0175">Coiled coil</keyword>
<feature type="region of interest" description="Disordered" evidence="2">
    <location>
        <begin position="88"/>
        <end position="110"/>
    </location>
</feature>
<dbReference type="EMBL" id="BQXS01010326">
    <property type="protein sequence ID" value="GKT33575.1"/>
    <property type="molecule type" value="Genomic_DNA"/>
</dbReference>
<feature type="compositionally biased region" description="Polar residues" evidence="2">
    <location>
        <begin position="94"/>
        <end position="110"/>
    </location>
</feature>
<proteinExistence type="predicted"/>
<name>A0ABQ5KM48_9EUKA</name>
<comment type="caution">
    <text evidence="3">The sequence shown here is derived from an EMBL/GenBank/DDBJ whole genome shotgun (WGS) entry which is preliminary data.</text>
</comment>
<gene>
    <name evidence="3" type="ORF">ADUPG1_007435</name>
</gene>
<keyword evidence="4" id="KW-1185">Reference proteome</keyword>
<evidence type="ECO:0000313" key="3">
    <source>
        <dbReference type="EMBL" id="GKT33575.1"/>
    </source>
</evidence>
<organism evidence="3 4">
    <name type="scientific">Aduncisulcus paluster</name>
    <dbReference type="NCBI Taxonomy" id="2918883"/>
    <lineage>
        <taxon>Eukaryota</taxon>
        <taxon>Metamonada</taxon>
        <taxon>Carpediemonas-like organisms</taxon>
        <taxon>Aduncisulcus</taxon>
    </lineage>
</organism>
<sequence length="434" mass="47116">MLSSHLHGPAVTLALRHAQSLLSAGKVSEAKQTTVLALNIQGTLQMETMGAHKGRMSVFDKMLEDDDDDDLVPSARVSRIRGPDRIGERLTASEGLSSHTSPRTFGSSESNASLLPSLPSDISPQHLTTFLSAIHFYLLASRLIHSSSISAALTSSILSAHYSSLLGNTDAILLCVYLCMLCDVPQLARHYLLSLGGGLGLNSNSSGQFGGILGKVMRVLGMDGIESELDGPDKVLKSSPSVSSPSLGFPSSSSSTGGVATRPHTIVVNGFRLISRVSTQLIIRLCSEYFILHPPSGHGEVERKKEQHEKKMKKRMQYMEEKLEAKEQKRKRMEESGIDQFDDESEDFDDGMFEHDDEVGDLFKIQRTKRECVCGFVNDSFDPICRGCGIVSNVCSASGVIVSPTDSKTCNKCGAKMSVDVKNVKYCPICHAKM</sequence>
<feature type="coiled-coil region" evidence="1">
    <location>
        <begin position="301"/>
        <end position="336"/>
    </location>
</feature>
<feature type="region of interest" description="Disordered" evidence="2">
    <location>
        <begin position="234"/>
        <end position="258"/>
    </location>
</feature>
<evidence type="ECO:0000313" key="4">
    <source>
        <dbReference type="Proteomes" id="UP001057375"/>
    </source>
</evidence>
<evidence type="ECO:0000256" key="2">
    <source>
        <dbReference type="SAM" id="MobiDB-lite"/>
    </source>
</evidence>
<feature type="compositionally biased region" description="Low complexity" evidence="2">
    <location>
        <begin position="238"/>
        <end position="255"/>
    </location>
</feature>
<accession>A0ABQ5KM48</accession>
<reference evidence="3" key="1">
    <citation type="submission" date="2022-03" db="EMBL/GenBank/DDBJ databases">
        <title>Draft genome sequence of Aduncisulcus paluster, a free-living microaerophilic Fornicata.</title>
        <authorList>
            <person name="Yuyama I."/>
            <person name="Kume K."/>
            <person name="Tamura T."/>
            <person name="Inagaki Y."/>
            <person name="Hashimoto T."/>
        </authorList>
    </citation>
    <scope>NUCLEOTIDE SEQUENCE</scope>
    <source>
        <strain evidence="3">NY0171</strain>
    </source>
</reference>